<dbReference type="GO" id="GO:0051301">
    <property type="term" value="P:cell division"/>
    <property type="evidence" value="ECO:0007669"/>
    <property type="project" value="UniProtKB-KW"/>
</dbReference>
<keyword evidence="13" id="KW-0961">Cell wall biogenesis/degradation</keyword>
<dbReference type="PANTHER" id="PTHR30474:SF2">
    <property type="entry name" value="PEPTIDOGLYCAN GLYCOSYLTRANSFERASE FTSW-RELATED"/>
    <property type="match status" value="1"/>
</dbReference>
<dbReference type="EMBL" id="CP020715">
    <property type="protein sequence ID" value="ARJ06846.1"/>
    <property type="molecule type" value="Genomic_DNA"/>
</dbReference>
<evidence type="ECO:0000256" key="3">
    <source>
        <dbReference type="ARBA" id="ARBA00022475"/>
    </source>
</evidence>
<comment type="subcellular location">
    <subcellularLocation>
        <location evidence="1">Cell membrane</location>
        <topology evidence="1">Multi-pass membrane protein</topology>
    </subcellularLocation>
</comment>
<feature type="transmembrane region" description="Helical" evidence="22">
    <location>
        <begin position="371"/>
        <end position="392"/>
    </location>
</feature>
<dbReference type="NCBIfam" id="TIGR02614">
    <property type="entry name" value="ftsW"/>
    <property type="match status" value="1"/>
</dbReference>
<comment type="similarity">
    <text evidence="16">Belongs to the SEDS family. FtsW subfamily.</text>
</comment>
<feature type="transmembrane region" description="Helical" evidence="22">
    <location>
        <begin position="219"/>
        <end position="236"/>
    </location>
</feature>
<keyword evidence="3" id="KW-1003">Cell membrane</keyword>
<name>A0A1X9LNS7_9MICO</name>
<evidence type="ECO:0000313" key="24">
    <source>
        <dbReference type="Proteomes" id="UP000192775"/>
    </source>
</evidence>
<dbReference type="EC" id="2.4.99.28" evidence="19"/>
<dbReference type="AlphaFoldDB" id="A0A1X9LNS7"/>
<evidence type="ECO:0000256" key="13">
    <source>
        <dbReference type="ARBA" id="ARBA00023316"/>
    </source>
</evidence>
<reference evidence="23 24" key="1">
    <citation type="submission" date="2017-04" db="EMBL/GenBank/DDBJ databases">
        <authorList>
            <person name="Afonso C.L."/>
            <person name="Miller P.J."/>
            <person name="Scott M.A."/>
            <person name="Spackman E."/>
            <person name="Goraichik I."/>
            <person name="Dimitrov K.M."/>
            <person name="Suarez D.L."/>
            <person name="Swayne D.E."/>
        </authorList>
    </citation>
    <scope>NUCLEOTIDE SEQUENCE [LARGE SCALE GENOMIC DNA]</scope>
    <source>
        <strain evidence="24">XA(T)</strain>
    </source>
</reference>
<dbReference type="GO" id="GO:0015648">
    <property type="term" value="F:lipid-linked peptidoglycan transporter activity"/>
    <property type="evidence" value="ECO:0007669"/>
    <property type="project" value="TreeGrafter"/>
</dbReference>
<evidence type="ECO:0000256" key="10">
    <source>
        <dbReference type="ARBA" id="ARBA00022989"/>
    </source>
</evidence>
<evidence type="ECO:0000256" key="4">
    <source>
        <dbReference type="ARBA" id="ARBA00022618"/>
    </source>
</evidence>
<dbReference type="InterPro" id="IPR018365">
    <property type="entry name" value="Cell_cycle_FtsW-rel_CS"/>
</dbReference>
<comment type="function">
    <text evidence="21">Peptidoglycan polymerase that is essential for cell division.</text>
</comment>
<evidence type="ECO:0000256" key="14">
    <source>
        <dbReference type="ARBA" id="ARBA00032370"/>
    </source>
</evidence>
<dbReference type="Pfam" id="PF01098">
    <property type="entry name" value="FTSW_RODA_SPOVE"/>
    <property type="match status" value="1"/>
</dbReference>
<evidence type="ECO:0000256" key="12">
    <source>
        <dbReference type="ARBA" id="ARBA00023306"/>
    </source>
</evidence>
<evidence type="ECO:0000313" key="23">
    <source>
        <dbReference type="EMBL" id="ARJ06846.1"/>
    </source>
</evidence>
<keyword evidence="12" id="KW-0131">Cell cycle</keyword>
<sequence length="402" mass="41835">MLAVVTTPLPDADRPSRAAVAPRIVRVLLAPLPRRLSADAAVLLAVVLFLVMFGLVMVLSASSVDSRIDSGDSFTVFLRQASFAAVGVPLMLLAARMPATLWARLSGPVLLVGCALQLLALVTPLGVTVNGNRNWLELGPLTFQPSEIVKAGIVLWLAMFLAQRERRLGEMRGAVLPTLLVPGAAIGLVLLGGDLGTAMILLAVVVGALYFAGVRMRHLLLVVGVIAVAVVIAAISRPSRLARIGAFLDPASADPGDDGYQTLNGYYALSDGGVFGAGIGGSKEKWAWLPAVDTDFIFAIVGDDLGFIGACTVLALLIVLAIVFARMTRGAQTMHQRVLTGAVMTWILGESLVNIAVVLGLFPVLGVPLPFVSAGGTALLSALVMVGAVVSVSRPGRSSPVR</sequence>
<dbReference type="GO" id="GO:0005886">
    <property type="term" value="C:plasma membrane"/>
    <property type="evidence" value="ECO:0007669"/>
    <property type="project" value="UniProtKB-SubCell"/>
</dbReference>
<keyword evidence="24" id="KW-1185">Reference proteome</keyword>
<dbReference type="GO" id="GO:0032153">
    <property type="term" value="C:cell division site"/>
    <property type="evidence" value="ECO:0007669"/>
    <property type="project" value="TreeGrafter"/>
</dbReference>
<dbReference type="PROSITE" id="PS00428">
    <property type="entry name" value="FTSW_RODA_SPOVE"/>
    <property type="match status" value="1"/>
</dbReference>
<protein>
    <recommendedName>
        <fullName evidence="17">Probable peptidoglycan glycosyltransferase FtsW</fullName>
        <ecNumber evidence="19">2.4.99.28</ecNumber>
    </recommendedName>
    <alternativeName>
        <fullName evidence="18">Cell division protein FtsW</fullName>
    </alternativeName>
    <alternativeName>
        <fullName evidence="15">Cell wall polymerase</fullName>
    </alternativeName>
    <alternativeName>
        <fullName evidence="14">Peptidoglycan polymerase</fullName>
    </alternativeName>
</protein>
<keyword evidence="9" id="KW-0573">Peptidoglycan synthesis</keyword>
<evidence type="ECO:0000256" key="21">
    <source>
        <dbReference type="ARBA" id="ARBA00049966"/>
    </source>
</evidence>
<organism evidence="23 24">
    <name type="scientific">Cnuibacter physcomitrellae</name>
    <dbReference type="NCBI Taxonomy" id="1619308"/>
    <lineage>
        <taxon>Bacteria</taxon>
        <taxon>Bacillati</taxon>
        <taxon>Actinomycetota</taxon>
        <taxon>Actinomycetes</taxon>
        <taxon>Micrococcales</taxon>
        <taxon>Microbacteriaceae</taxon>
        <taxon>Cnuibacter</taxon>
    </lineage>
</organism>
<keyword evidence="7 22" id="KW-0812">Transmembrane</keyword>
<evidence type="ECO:0000256" key="15">
    <source>
        <dbReference type="ARBA" id="ARBA00033270"/>
    </source>
</evidence>
<feature type="transmembrane region" description="Helical" evidence="22">
    <location>
        <begin position="41"/>
        <end position="64"/>
    </location>
</feature>
<dbReference type="GO" id="GO:0071555">
    <property type="term" value="P:cell wall organization"/>
    <property type="evidence" value="ECO:0007669"/>
    <property type="project" value="UniProtKB-KW"/>
</dbReference>
<keyword evidence="11 22" id="KW-0472">Membrane</keyword>
<keyword evidence="4" id="KW-0132">Cell division</keyword>
<feature type="transmembrane region" description="Helical" evidence="22">
    <location>
        <begin position="174"/>
        <end position="191"/>
    </location>
</feature>
<evidence type="ECO:0000256" key="11">
    <source>
        <dbReference type="ARBA" id="ARBA00023136"/>
    </source>
</evidence>
<gene>
    <name evidence="23" type="ORF">B5808_17670</name>
</gene>
<feature type="transmembrane region" description="Helical" evidence="22">
    <location>
        <begin position="76"/>
        <end position="95"/>
    </location>
</feature>
<evidence type="ECO:0000256" key="1">
    <source>
        <dbReference type="ARBA" id="ARBA00004651"/>
    </source>
</evidence>
<evidence type="ECO:0000256" key="20">
    <source>
        <dbReference type="ARBA" id="ARBA00049902"/>
    </source>
</evidence>
<keyword evidence="5" id="KW-0328">Glycosyltransferase</keyword>
<comment type="pathway">
    <text evidence="2">Cell wall biogenesis; peptidoglycan biosynthesis.</text>
</comment>
<dbReference type="Proteomes" id="UP000192775">
    <property type="component" value="Chromosome"/>
</dbReference>
<evidence type="ECO:0000256" key="17">
    <source>
        <dbReference type="ARBA" id="ARBA00041185"/>
    </source>
</evidence>
<keyword evidence="6" id="KW-0808">Transferase</keyword>
<dbReference type="InterPro" id="IPR001182">
    <property type="entry name" value="FtsW/RodA"/>
</dbReference>
<evidence type="ECO:0000256" key="6">
    <source>
        <dbReference type="ARBA" id="ARBA00022679"/>
    </source>
</evidence>
<feature type="transmembrane region" description="Helical" evidence="22">
    <location>
        <begin position="197"/>
        <end position="214"/>
    </location>
</feature>
<evidence type="ECO:0000256" key="5">
    <source>
        <dbReference type="ARBA" id="ARBA00022676"/>
    </source>
</evidence>
<accession>A0A1X9LNS7</accession>
<evidence type="ECO:0000256" key="9">
    <source>
        <dbReference type="ARBA" id="ARBA00022984"/>
    </source>
</evidence>
<evidence type="ECO:0000256" key="19">
    <source>
        <dbReference type="ARBA" id="ARBA00044770"/>
    </source>
</evidence>
<dbReference type="GO" id="GO:0008955">
    <property type="term" value="F:peptidoglycan glycosyltransferase activity"/>
    <property type="evidence" value="ECO:0007669"/>
    <property type="project" value="UniProtKB-EC"/>
</dbReference>
<evidence type="ECO:0000256" key="22">
    <source>
        <dbReference type="SAM" id="Phobius"/>
    </source>
</evidence>
<evidence type="ECO:0000256" key="7">
    <source>
        <dbReference type="ARBA" id="ARBA00022692"/>
    </source>
</evidence>
<keyword evidence="10 22" id="KW-1133">Transmembrane helix</keyword>
<dbReference type="GO" id="GO:0009252">
    <property type="term" value="P:peptidoglycan biosynthetic process"/>
    <property type="evidence" value="ECO:0007669"/>
    <property type="project" value="UniProtKB-KW"/>
</dbReference>
<feature type="transmembrane region" description="Helical" evidence="22">
    <location>
        <begin position="305"/>
        <end position="326"/>
    </location>
</feature>
<evidence type="ECO:0000256" key="8">
    <source>
        <dbReference type="ARBA" id="ARBA00022960"/>
    </source>
</evidence>
<dbReference type="KEGG" id="cphy:B5808_17670"/>
<feature type="transmembrane region" description="Helical" evidence="22">
    <location>
        <begin position="338"/>
        <end position="365"/>
    </location>
</feature>
<comment type="catalytic activity">
    <reaction evidence="20">
        <text>[GlcNAc-(1-&gt;4)-Mur2Ac(oyl-L-Ala-gamma-D-Glu-L-Lys-D-Ala-D-Ala)](n)-di-trans,octa-cis-undecaprenyl diphosphate + beta-D-GlcNAc-(1-&gt;4)-Mur2Ac(oyl-L-Ala-gamma-D-Glu-L-Lys-D-Ala-D-Ala)-di-trans,octa-cis-undecaprenyl diphosphate = [GlcNAc-(1-&gt;4)-Mur2Ac(oyl-L-Ala-gamma-D-Glu-L-Lys-D-Ala-D-Ala)](n+1)-di-trans,octa-cis-undecaprenyl diphosphate + di-trans,octa-cis-undecaprenyl diphosphate + H(+)</text>
        <dbReference type="Rhea" id="RHEA:23708"/>
        <dbReference type="Rhea" id="RHEA-COMP:9602"/>
        <dbReference type="Rhea" id="RHEA-COMP:9603"/>
        <dbReference type="ChEBI" id="CHEBI:15378"/>
        <dbReference type="ChEBI" id="CHEBI:58405"/>
        <dbReference type="ChEBI" id="CHEBI:60033"/>
        <dbReference type="ChEBI" id="CHEBI:78435"/>
        <dbReference type="EC" id="2.4.99.28"/>
    </reaction>
</comment>
<dbReference type="InterPro" id="IPR013437">
    <property type="entry name" value="FtsW"/>
</dbReference>
<dbReference type="STRING" id="1619308.B5808_17670"/>
<dbReference type="GO" id="GO:0008360">
    <property type="term" value="P:regulation of cell shape"/>
    <property type="evidence" value="ECO:0007669"/>
    <property type="project" value="UniProtKB-KW"/>
</dbReference>
<evidence type="ECO:0000256" key="16">
    <source>
        <dbReference type="ARBA" id="ARBA00038053"/>
    </source>
</evidence>
<evidence type="ECO:0000256" key="2">
    <source>
        <dbReference type="ARBA" id="ARBA00004752"/>
    </source>
</evidence>
<feature type="transmembrane region" description="Helical" evidence="22">
    <location>
        <begin position="107"/>
        <end position="129"/>
    </location>
</feature>
<evidence type="ECO:0000256" key="18">
    <source>
        <dbReference type="ARBA" id="ARBA00041418"/>
    </source>
</evidence>
<keyword evidence="8" id="KW-0133">Cell shape</keyword>
<feature type="transmembrane region" description="Helical" evidence="22">
    <location>
        <begin position="141"/>
        <end position="162"/>
    </location>
</feature>
<dbReference type="PANTHER" id="PTHR30474">
    <property type="entry name" value="CELL CYCLE PROTEIN"/>
    <property type="match status" value="1"/>
</dbReference>
<proteinExistence type="inferred from homology"/>